<proteinExistence type="predicted"/>
<evidence type="ECO:0008006" key="4">
    <source>
        <dbReference type="Google" id="ProtNLM"/>
    </source>
</evidence>
<gene>
    <name evidence="2" type="ORF">BFS30_26985</name>
</gene>
<dbReference type="AlphaFoldDB" id="A0A1D7QP79"/>
<dbReference type="KEGG" id="psty:BFS30_26985"/>
<dbReference type="Proteomes" id="UP000094313">
    <property type="component" value="Chromosome"/>
</dbReference>
<feature type="signal peptide" evidence="1">
    <location>
        <begin position="1"/>
        <end position="19"/>
    </location>
</feature>
<evidence type="ECO:0000256" key="1">
    <source>
        <dbReference type="SAM" id="SignalP"/>
    </source>
</evidence>
<dbReference type="RefSeq" id="WP_069382140.1">
    <property type="nucleotide sequence ID" value="NZ_CP017141.1"/>
</dbReference>
<evidence type="ECO:0000313" key="3">
    <source>
        <dbReference type="Proteomes" id="UP000094313"/>
    </source>
</evidence>
<accession>A0A1D7QP79</accession>
<name>A0A1D7QP79_9SPHI</name>
<evidence type="ECO:0000313" key="2">
    <source>
        <dbReference type="EMBL" id="AOM80482.1"/>
    </source>
</evidence>
<reference evidence="2 3" key="1">
    <citation type="submission" date="2016-08" db="EMBL/GenBank/DDBJ databases">
        <authorList>
            <person name="Seilhamer J.J."/>
        </authorList>
    </citation>
    <scope>NUCLEOTIDE SEQUENCE [LARGE SCALE GENOMIC DNA]</scope>
    <source>
        <strain evidence="2 3">DX4</strain>
    </source>
</reference>
<dbReference type="EMBL" id="CP017141">
    <property type="protein sequence ID" value="AOM80482.1"/>
    <property type="molecule type" value="Genomic_DNA"/>
</dbReference>
<keyword evidence="3" id="KW-1185">Reference proteome</keyword>
<keyword evidence="1" id="KW-0732">Signal</keyword>
<sequence length="290" mass="32577">MFKQMFAALLIIFSVSLQAQERPAAYAVDKELNLWNKNINDTACVFADIAYIRDYPGLNGALLDSLNAGTKVIIKSEAYNNTLIKDFHAPWHKVEYTIGKQKRSGFIWLGLLALGTNTDKEGKLWMYGFNKYLNRSNDEAHLSLCEIKVLDASSHLIGRTSILITKGDRPSTSGKIMDNMGLAGLQSIYRIGFFSESCGVPTDHYYLGWTGSEFLPLPGKTNVSDAGVSYYEEKLLFPSEHGLDPSLIIKDIIEGEVIDPDQKELTYKESKKRVKYIWNGKIASEIIEMK</sequence>
<feature type="chain" id="PRO_5009098936" description="SH3 domain-containing protein" evidence="1">
    <location>
        <begin position="20"/>
        <end position="290"/>
    </location>
</feature>
<protein>
    <recommendedName>
        <fullName evidence="4">SH3 domain-containing protein</fullName>
    </recommendedName>
</protein>
<dbReference type="OrthoDB" id="743724at2"/>
<organism evidence="2 3">
    <name type="scientific">Pedobacter steynii</name>
    <dbReference type="NCBI Taxonomy" id="430522"/>
    <lineage>
        <taxon>Bacteria</taxon>
        <taxon>Pseudomonadati</taxon>
        <taxon>Bacteroidota</taxon>
        <taxon>Sphingobacteriia</taxon>
        <taxon>Sphingobacteriales</taxon>
        <taxon>Sphingobacteriaceae</taxon>
        <taxon>Pedobacter</taxon>
    </lineage>
</organism>